<evidence type="ECO:0000313" key="9">
    <source>
        <dbReference type="EMBL" id="CAK9276715.1"/>
    </source>
</evidence>
<feature type="compositionally biased region" description="Basic and acidic residues" evidence="7">
    <location>
        <begin position="701"/>
        <end position="712"/>
    </location>
</feature>
<gene>
    <name evidence="9" type="ORF">CSSPJE1EN1_LOCUS22193</name>
</gene>
<dbReference type="InterPro" id="IPR003035">
    <property type="entry name" value="RWP-RK_dom"/>
</dbReference>
<accession>A0ABP0XGL2</accession>
<evidence type="ECO:0000256" key="1">
    <source>
        <dbReference type="ARBA" id="ARBA00004049"/>
    </source>
</evidence>
<evidence type="ECO:0000313" key="10">
    <source>
        <dbReference type="Proteomes" id="UP001497444"/>
    </source>
</evidence>
<dbReference type="Proteomes" id="UP001497444">
    <property type="component" value="Chromosome 7"/>
</dbReference>
<dbReference type="InterPro" id="IPR044607">
    <property type="entry name" value="RKD-like"/>
</dbReference>
<dbReference type="EMBL" id="OZ020102">
    <property type="protein sequence ID" value="CAK9276715.1"/>
    <property type="molecule type" value="Genomic_DNA"/>
</dbReference>
<keyword evidence="5" id="KW-0804">Transcription</keyword>
<keyword evidence="10" id="KW-1185">Reference proteome</keyword>
<feature type="compositionally biased region" description="Low complexity" evidence="7">
    <location>
        <begin position="443"/>
        <end position="457"/>
    </location>
</feature>
<sequence length="783" mass="83220">MAGLKAGAVGPGGIEKVKFTVSVRGHQWSSARHVQETLQEFARVIQRNARRLDFIGDGDSIQRLQLANADGLEPEELDVDATLEDVIICMGNKQLVAIVNSSAQSPSTECNGRPPDTEKLGPASPMALAASLHKPKAKNDTSTPPPSSYAGGLATTLAAAGLTEDYTTESPGAAGLKPLPVLLKNHRSVHYNQRCDPTLRGLKITIPSSDPSPASFHDSERCAFTSQSDCACERQVGGQIPPMASRSNNCNGGGIVLHCAQGMHGGGGSMFNPGPTPSPAELAQFLVRGSALPHRISSGGGGGSMNGPIMPLCNRSTPNVGFQSFASALMSQLPVMPNSHMQCPAGTPNIAMLAQFLASQLRAFVPVTEGTHPSAASAPISPKDSKVVAPSNEVHPTAKQPPPPQTAGHDNCPATSLPGLGSPKLAAVTMKLSISESHDKDQSSSSANVNAAAAPSSDGIDSEQINGCSDLIFLVNRRSKTGLGTHHLKMADLSTYFHLSVVDAAKKLGVSQTTLKKACRKFGLKRWPGRKVRSLESTIHGLEHTIAVGQGAGMEELTEAYMRSEVTKLQQEMDQLVHGTPAQHSPVVRTADLYKRLYSRGWRSKYHSPCSRFDLDINNANNDNEISVLSHSTRRVSEAIKVVSSGCKAQDGGLQTNERDSNGYKQKPENPKEDLQGLTTSVAAVKDTVPNESIEQPLARESTKDAKVETSAKKTPAMDHGALPTTVISTKTLHKTCSDREQPHTHDDKEKSLATERSPKRPKRECRNTSEAGRPGLRSGTCA</sequence>
<feature type="compositionally biased region" description="Basic and acidic residues" evidence="7">
    <location>
        <begin position="736"/>
        <end position="759"/>
    </location>
</feature>
<dbReference type="Pfam" id="PF02042">
    <property type="entry name" value="RWP-RK"/>
    <property type="match status" value="1"/>
</dbReference>
<evidence type="ECO:0000256" key="5">
    <source>
        <dbReference type="ARBA" id="ARBA00023163"/>
    </source>
</evidence>
<keyword evidence="4" id="KW-0238">DNA-binding</keyword>
<evidence type="ECO:0000256" key="2">
    <source>
        <dbReference type="ARBA" id="ARBA00023015"/>
    </source>
</evidence>
<evidence type="ECO:0000259" key="8">
    <source>
        <dbReference type="PROSITE" id="PS51519"/>
    </source>
</evidence>
<evidence type="ECO:0000256" key="3">
    <source>
        <dbReference type="ARBA" id="ARBA00023054"/>
    </source>
</evidence>
<reference evidence="9" key="1">
    <citation type="submission" date="2024-02" db="EMBL/GenBank/DDBJ databases">
        <authorList>
            <consortium name="ELIXIR-Norway"/>
            <consortium name="Elixir Norway"/>
        </authorList>
    </citation>
    <scope>NUCLEOTIDE SEQUENCE</scope>
</reference>
<keyword evidence="3" id="KW-0175">Coiled coil</keyword>
<organism evidence="9 10">
    <name type="scientific">Sphagnum jensenii</name>
    <dbReference type="NCBI Taxonomy" id="128206"/>
    <lineage>
        <taxon>Eukaryota</taxon>
        <taxon>Viridiplantae</taxon>
        <taxon>Streptophyta</taxon>
        <taxon>Embryophyta</taxon>
        <taxon>Bryophyta</taxon>
        <taxon>Sphagnophytina</taxon>
        <taxon>Sphagnopsida</taxon>
        <taxon>Sphagnales</taxon>
        <taxon>Sphagnaceae</taxon>
        <taxon>Sphagnum</taxon>
    </lineage>
</organism>
<feature type="region of interest" description="Disordered" evidence="7">
    <location>
        <begin position="371"/>
        <end position="419"/>
    </location>
</feature>
<feature type="compositionally biased region" description="Basic and acidic residues" evidence="7">
    <location>
        <begin position="657"/>
        <end position="675"/>
    </location>
</feature>
<comment type="function">
    <text evidence="1">Putative transcription factor.</text>
</comment>
<evidence type="ECO:0000256" key="4">
    <source>
        <dbReference type="ARBA" id="ARBA00023125"/>
    </source>
</evidence>
<keyword evidence="6" id="KW-0539">Nucleus</keyword>
<dbReference type="PROSITE" id="PS51519">
    <property type="entry name" value="RWP_RK"/>
    <property type="match status" value="1"/>
</dbReference>
<keyword evidence="2" id="KW-0805">Transcription regulation</keyword>
<evidence type="ECO:0000256" key="6">
    <source>
        <dbReference type="ARBA" id="ARBA00023242"/>
    </source>
</evidence>
<feature type="region of interest" description="Disordered" evidence="7">
    <location>
        <begin position="434"/>
        <end position="460"/>
    </location>
</feature>
<feature type="domain" description="RWP-RK" evidence="8">
    <location>
        <begin position="471"/>
        <end position="555"/>
    </location>
</feature>
<protein>
    <recommendedName>
        <fullName evidence="8">RWP-RK domain-containing protein</fullName>
    </recommendedName>
</protein>
<dbReference type="PANTHER" id="PTHR46373">
    <property type="entry name" value="PROTEIN RKD4"/>
    <property type="match status" value="1"/>
</dbReference>
<feature type="region of interest" description="Disordered" evidence="7">
    <location>
        <begin position="103"/>
        <end position="123"/>
    </location>
</feature>
<feature type="region of interest" description="Disordered" evidence="7">
    <location>
        <begin position="646"/>
        <end position="783"/>
    </location>
</feature>
<evidence type="ECO:0000256" key="7">
    <source>
        <dbReference type="SAM" id="MobiDB-lite"/>
    </source>
</evidence>
<proteinExistence type="predicted"/>
<name>A0ABP0XGL2_9BRYO</name>
<dbReference type="PANTHER" id="PTHR46373:SF31">
    <property type="entry name" value="RWP-RK DOMAIN-CONTAINING PROTEIN"/>
    <property type="match status" value="1"/>
</dbReference>